<protein>
    <submittedName>
        <fullName evidence="2">Uncharacterized protein</fullName>
    </submittedName>
</protein>
<feature type="region of interest" description="Disordered" evidence="1">
    <location>
        <begin position="101"/>
        <end position="144"/>
    </location>
</feature>
<keyword evidence="3" id="KW-1185">Reference proteome</keyword>
<accession>A0ABQ2VMS3</accession>
<dbReference type="Proteomes" id="UP000654471">
    <property type="component" value="Unassembled WGS sequence"/>
</dbReference>
<proteinExistence type="predicted"/>
<comment type="caution">
    <text evidence="2">The sequence shown here is derived from an EMBL/GenBank/DDBJ whole genome shotgun (WGS) entry which is preliminary data.</text>
</comment>
<reference evidence="3" key="1">
    <citation type="journal article" date="2019" name="Int. J. Syst. Evol. Microbiol.">
        <title>The Global Catalogue of Microorganisms (GCM) 10K type strain sequencing project: providing services to taxonomists for standard genome sequencing and annotation.</title>
        <authorList>
            <consortium name="The Broad Institute Genomics Platform"/>
            <consortium name="The Broad Institute Genome Sequencing Center for Infectious Disease"/>
            <person name="Wu L."/>
            <person name="Ma J."/>
        </authorList>
    </citation>
    <scope>NUCLEOTIDE SEQUENCE [LARGE SCALE GENOMIC DNA]</scope>
    <source>
        <strain evidence="3">JCM 3399</strain>
    </source>
</reference>
<name>A0ABQ2VMS3_9ACTN</name>
<sequence length="144" mass="16063">MEGRPWPTITIYHRYDGEQLLAASLFRHTKWDVTEVKVPRSVDGLETVLEALRAGEGFRVDVPDPPYTPGKLVLTRNRDRGLLVEGSRSPGAARRCIDMVLDAATRRPPNRRKPRPLGNAKQNADSSRRLRGPPPGRSMTGTGR</sequence>
<evidence type="ECO:0000256" key="1">
    <source>
        <dbReference type="SAM" id="MobiDB-lite"/>
    </source>
</evidence>
<dbReference type="EMBL" id="BMRP01000064">
    <property type="protein sequence ID" value="GGU99854.1"/>
    <property type="molecule type" value="Genomic_DNA"/>
</dbReference>
<evidence type="ECO:0000313" key="3">
    <source>
        <dbReference type="Proteomes" id="UP000654471"/>
    </source>
</evidence>
<gene>
    <name evidence="2" type="ORF">GCM10010211_79050</name>
</gene>
<evidence type="ECO:0000313" key="2">
    <source>
        <dbReference type="EMBL" id="GGU99854.1"/>
    </source>
</evidence>
<organism evidence="2 3">
    <name type="scientific">Streptomyces albospinus</name>
    <dbReference type="NCBI Taxonomy" id="285515"/>
    <lineage>
        <taxon>Bacteria</taxon>
        <taxon>Bacillati</taxon>
        <taxon>Actinomycetota</taxon>
        <taxon>Actinomycetes</taxon>
        <taxon>Kitasatosporales</taxon>
        <taxon>Streptomycetaceae</taxon>
        <taxon>Streptomyces</taxon>
    </lineage>
</organism>